<dbReference type="GeneID" id="117355438"/>
<sequence>MKAFLISLVVVALCLLTVHSLKCYTCKGETSNSKCQTATAECVGADDVCQTKLTYSEAGLTGVEKTCGACAAPDKDIFISCCKTDLCNKNGATSVKISYLALVVSVGFIGTMLRAV</sequence>
<dbReference type="InterPro" id="IPR045860">
    <property type="entry name" value="Snake_toxin-like_sf"/>
</dbReference>
<protein>
    <submittedName>
        <fullName evidence="9">Lymphocyte antigen 6E-like</fullName>
    </submittedName>
</protein>
<evidence type="ECO:0000256" key="2">
    <source>
        <dbReference type="ARBA" id="ARBA00022475"/>
    </source>
</evidence>
<feature type="signal peptide" evidence="6">
    <location>
        <begin position="1"/>
        <end position="20"/>
    </location>
</feature>
<evidence type="ECO:0000313" key="8">
    <source>
        <dbReference type="Proteomes" id="UP000515159"/>
    </source>
</evidence>
<evidence type="ECO:0000256" key="6">
    <source>
        <dbReference type="SAM" id="SignalP"/>
    </source>
</evidence>
<dbReference type="Pfam" id="PF00087">
    <property type="entry name" value="Toxin_TOLIP"/>
    <property type="match status" value="1"/>
</dbReference>
<dbReference type="Proteomes" id="UP000515159">
    <property type="component" value="Chromosome 2"/>
</dbReference>
<dbReference type="SMART" id="SM00134">
    <property type="entry name" value="LU"/>
    <property type="match status" value="1"/>
</dbReference>
<keyword evidence="4" id="KW-0472">Membrane</keyword>
<comment type="subcellular location">
    <subcellularLocation>
        <location evidence="1">Cell membrane</location>
    </subcellularLocation>
</comment>
<dbReference type="GO" id="GO:0005886">
    <property type="term" value="C:plasma membrane"/>
    <property type="evidence" value="ECO:0007669"/>
    <property type="project" value="UniProtKB-SubCell"/>
</dbReference>
<evidence type="ECO:0000256" key="5">
    <source>
        <dbReference type="ARBA" id="ARBA00023180"/>
    </source>
</evidence>
<evidence type="ECO:0000256" key="4">
    <source>
        <dbReference type="ARBA" id="ARBA00023136"/>
    </source>
</evidence>
<reference evidence="9" key="1">
    <citation type="submission" date="2025-08" db="UniProtKB">
        <authorList>
            <consortium name="RefSeq"/>
        </authorList>
    </citation>
    <scope>IDENTIFICATION</scope>
</reference>
<evidence type="ECO:0000259" key="7">
    <source>
        <dbReference type="SMART" id="SM00134"/>
    </source>
</evidence>
<dbReference type="Gene3D" id="2.10.60.10">
    <property type="entry name" value="CD59"/>
    <property type="match status" value="1"/>
</dbReference>
<dbReference type="RefSeq" id="XP_033789863.1">
    <property type="nucleotide sequence ID" value="XM_033933972.1"/>
</dbReference>
<keyword evidence="5" id="KW-0325">Glycoprotein</keyword>
<dbReference type="KEGG" id="gsh:117355438"/>
<dbReference type="InParanoid" id="A0A6P8QQP9"/>
<dbReference type="PANTHER" id="PTHR16983">
    <property type="entry name" value="UPAR/LY6 DOMAIN-CONTAINING PROTEIN"/>
    <property type="match status" value="1"/>
</dbReference>
<organism evidence="8 9">
    <name type="scientific">Geotrypetes seraphini</name>
    <name type="common">Gaboon caecilian</name>
    <name type="synonym">Caecilia seraphini</name>
    <dbReference type="NCBI Taxonomy" id="260995"/>
    <lineage>
        <taxon>Eukaryota</taxon>
        <taxon>Metazoa</taxon>
        <taxon>Chordata</taxon>
        <taxon>Craniata</taxon>
        <taxon>Vertebrata</taxon>
        <taxon>Euteleostomi</taxon>
        <taxon>Amphibia</taxon>
        <taxon>Gymnophiona</taxon>
        <taxon>Geotrypetes</taxon>
    </lineage>
</organism>
<keyword evidence="2" id="KW-1003">Cell membrane</keyword>
<feature type="domain" description="UPAR/Ly6" evidence="7">
    <location>
        <begin position="21"/>
        <end position="102"/>
    </location>
</feature>
<dbReference type="InterPro" id="IPR051110">
    <property type="entry name" value="Ly-6/neurotoxin-like_GPI-ap"/>
</dbReference>
<gene>
    <name evidence="9" type="primary">LOC117355438</name>
</gene>
<keyword evidence="8" id="KW-1185">Reference proteome</keyword>
<feature type="chain" id="PRO_5027852149" evidence="6">
    <location>
        <begin position="21"/>
        <end position="116"/>
    </location>
</feature>
<dbReference type="InterPro" id="IPR016054">
    <property type="entry name" value="LY6_UPA_recep-like"/>
</dbReference>
<evidence type="ECO:0000313" key="9">
    <source>
        <dbReference type="RefSeq" id="XP_033789863.1"/>
    </source>
</evidence>
<evidence type="ECO:0000256" key="1">
    <source>
        <dbReference type="ARBA" id="ARBA00004236"/>
    </source>
</evidence>
<proteinExistence type="predicted"/>
<dbReference type="AlphaFoldDB" id="A0A6P8QQP9"/>
<dbReference type="OrthoDB" id="5945173at2759"/>
<dbReference type="PANTHER" id="PTHR16983:SF10">
    <property type="entry name" value="PROTEIN QUIVER"/>
    <property type="match status" value="1"/>
</dbReference>
<name>A0A6P8QQP9_GEOSA</name>
<dbReference type="SUPFAM" id="SSF57302">
    <property type="entry name" value="Snake toxin-like"/>
    <property type="match status" value="1"/>
</dbReference>
<keyword evidence="3 6" id="KW-0732">Signal</keyword>
<evidence type="ECO:0000256" key="3">
    <source>
        <dbReference type="ARBA" id="ARBA00022729"/>
    </source>
</evidence>
<accession>A0A6P8QQP9</accession>
<dbReference type="InterPro" id="IPR035076">
    <property type="entry name" value="Toxin/TOLIP"/>
</dbReference>